<keyword evidence="3" id="KW-0032">Aminotransferase</keyword>
<sequence length="397" mass="45019">MTLHAQSAKLNPRWCLAQDTIDRQDIDHLIEWLRTYPRLTKGAVTLDFERQWSEWLGRPYSVHCNSGSSANLLMYYALLRSGKLRNTNVIVPSVGWVTSIAPAIQFGFTPIMCEADPDTFGLDLNHLEDLLQRHHAQTVLLVQVLGVPHRMQELQTLKDRYGFYLLEDACAAIGAEYGGKKIGTFGDMASFSFYFGHQMSTIEGGMVSTSDKQLADMLLMLRSHGWSKDLDQTSHQTLVTQYQVDDFHSPFVFYEPGFNLRSTDLNAFIGIEQLHKLDWMTGQRQANHERYLQHLGGRFYTQRPPNGSKVASISFGLLADSTEQRRRIVRALVAEGVETRIFSAGNLGLHPFWMNRYGKTSFPVADRVHHCGFFLPNHASMNEQDVAHIARIVLEAA</sequence>
<evidence type="ECO:0000256" key="2">
    <source>
        <dbReference type="RuleBase" id="RU004508"/>
    </source>
</evidence>
<dbReference type="SUPFAM" id="SSF53383">
    <property type="entry name" value="PLP-dependent transferases"/>
    <property type="match status" value="1"/>
</dbReference>
<comment type="similarity">
    <text evidence="1 2">Belongs to the DegT/DnrJ/EryC1 family.</text>
</comment>
<keyword evidence="4" id="KW-1185">Reference proteome</keyword>
<dbReference type="Pfam" id="PF01041">
    <property type="entry name" value="DegT_DnrJ_EryC1"/>
    <property type="match status" value="1"/>
</dbReference>
<dbReference type="GO" id="GO:0000271">
    <property type="term" value="P:polysaccharide biosynthetic process"/>
    <property type="evidence" value="ECO:0007669"/>
    <property type="project" value="TreeGrafter"/>
</dbReference>
<dbReference type="Gene3D" id="3.40.640.10">
    <property type="entry name" value="Type I PLP-dependent aspartate aminotransferase-like (Major domain)"/>
    <property type="match status" value="1"/>
</dbReference>
<keyword evidence="3" id="KW-0808">Transferase</keyword>
<dbReference type="Proteomes" id="UP000001660">
    <property type="component" value="Chromosome"/>
</dbReference>
<keyword evidence="2" id="KW-0663">Pyridoxal phosphate</keyword>
<dbReference type="eggNOG" id="COG0399">
    <property type="taxonomic scope" value="Bacteria"/>
</dbReference>
<evidence type="ECO:0000313" key="3">
    <source>
        <dbReference type="EMBL" id="CBK42039.1"/>
    </source>
</evidence>
<dbReference type="InterPro" id="IPR015421">
    <property type="entry name" value="PyrdxlP-dep_Trfase_major"/>
</dbReference>
<dbReference type="GO" id="GO:0030170">
    <property type="term" value="F:pyridoxal phosphate binding"/>
    <property type="evidence" value="ECO:0007669"/>
    <property type="project" value="TreeGrafter"/>
</dbReference>
<proteinExistence type="inferred from homology"/>
<dbReference type="EC" id="2.6.1.-" evidence="3"/>
<name>D8PFK2_9BACT</name>
<reference evidence="3 4" key="1">
    <citation type="journal article" date="2010" name="Proc. Natl. Acad. Sci. U.S.A.">
        <title>A Nitrospira metagenome illuminates the physiology and evolution of globally important nitrite-oxidizing bacteria.</title>
        <authorList>
            <person name="Lucker S."/>
            <person name="Wagner M."/>
            <person name="Maixner F."/>
            <person name="Pelletier E."/>
            <person name="Koch H."/>
            <person name="Vacherie B."/>
            <person name="Rattei T."/>
            <person name="Sinninghe Damste J."/>
            <person name="Spieck E."/>
            <person name="Le Paslier D."/>
            <person name="Daims H."/>
        </authorList>
    </citation>
    <scope>NUCLEOTIDE SEQUENCE [LARGE SCALE GENOMIC DNA]</scope>
</reference>
<dbReference type="PANTHER" id="PTHR30244">
    <property type="entry name" value="TRANSAMINASE"/>
    <property type="match status" value="1"/>
</dbReference>
<dbReference type="STRING" id="330214.NIDE2326"/>
<dbReference type="InterPro" id="IPR015424">
    <property type="entry name" value="PyrdxlP-dep_Trfase"/>
</dbReference>
<dbReference type="PANTHER" id="PTHR30244:SF34">
    <property type="entry name" value="DTDP-4-AMINO-4,6-DIDEOXYGALACTOSE TRANSAMINASE"/>
    <property type="match status" value="1"/>
</dbReference>
<evidence type="ECO:0000313" key="4">
    <source>
        <dbReference type="Proteomes" id="UP000001660"/>
    </source>
</evidence>
<dbReference type="AlphaFoldDB" id="D8PFK2"/>
<dbReference type="EMBL" id="FP929003">
    <property type="protein sequence ID" value="CBK42039.1"/>
    <property type="molecule type" value="Genomic_DNA"/>
</dbReference>
<dbReference type="KEGG" id="nde:NIDE2326"/>
<dbReference type="OrthoDB" id="9766188at2"/>
<dbReference type="HOGENOM" id="CLU_033332_5_0_0"/>
<dbReference type="PIRSF" id="PIRSF000390">
    <property type="entry name" value="PLP_StrS"/>
    <property type="match status" value="1"/>
</dbReference>
<dbReference type="GO" id="GO:0008483">
    <property type="term" value="F:transaminase activity"/>
    <property type="evidence" value="ECO:0007669"/>
    <property type="project" value="UniProtKB-KW"/>
</dbReference>
<accession>D8PFK2</accession>
<dbReference type="InterPro" id="IPR000653">
    <property type="entry name" value="DegT/StrS_aminotransferase"/>
</dbReference>
<evidence type="ECO:0000256" key="1">
    <source>
        <dbReference type="ARBA" id="ARBA00037999"/>
    </source>
</evidence>
<dbReference type="Gene3D" id="3.90.1150.10">
    <property type="entry name" value="Aspartate Aminotransferase, domain 1"/>
    <property type="match status" value="1"/>
</dbReference>
<protein>
    <submittedName>
        <fullName evidence="3">Putative UDP-4-amino-4-deoxy-L-arabinose-oxoglutarate aminotransferase</fullName>
        <ecNumber evidence="3">2.6.1.-</ecNumber>
    </submittedName>
</protein>
<dbReference type="InterPro" id="IPR015422">
    <property type="entry name" value="PyrdxlP-dep_Trfase_small"/>
</dbReference>
<organism evidence="3 4">
    <name type="scientific">Nitrospira defluvii</name>
    <dbReference type="NCBI Taxonomy" id="330214"/>
    <lineage>
        <taxon>Bacteria</taxon>
        <taxon>Pseudomonadati</taxon>
        <taxon>Nitrospirota</taxon>
        <taxon>Nitrospiria</taxon>
        <taxon>Nitrospirales</taxon>
        <taxon>Nitrospiraceae</taxon>
        <taxon>Nitrospira</taxon>
    </lineage>
</organism>
<gene>
    <name evidence="3" type="ORF">NIDE2326</name>
</gene>